<name>A0ABU2HYS7_9RHOB</name>
<proteinExistence type="predicted"/>
<comment type="caution">
    <text evidence="2">The sequence shown here is derived from an EMBL/GenBank/DDBJ whole genome shotgun (WGS) entry which is preliminary data.</text>
</comment>
<organism evidence="2 3">
    <name type="scientific">Paracoccus aurantius</name>
    <dbReference type="NCBI Taxonomy" id="3073814"/>
    <lineage>
        <taxon>Bacteria</taxon>
        <taxon>Pseudomonadati</taxon>
        <taxon>Pseudomonadota</taxon>
        <taxon>Alphaproteobacteria</taxon>
        <taxon>Rhodobacterales</taxon>
        <taxon>Paracoccaceae</taxon>
        <taxon>Paracoccus</taxon>
    </lineage>
</organism>
<gene>
    <name evidence="2" type="ORF">RGQ15_21940</name>
</gene>
<evidence type="ECO:0000256" key="1">
    <source>
        <dbReference type="SAM" id="MobiDB-lite"/>
    </source>
</evidence>
<evidence type="ECO:0000313" key="2">
    <source>
        <dbReference type="EMBL" id="MDS9470212.1"/>
    </source>
</evidence>
<dbReference type="EMBL" id="JAVQLW010000006">
    <property type="protein sequence ID" value="MDS9470212.1"/>
    <property type="molecule type" value="Genomic_DNA"/>
</dbReference>
<sequence length="217" mass="22624">MDVSASKPGCVGSYFGLPLAPCMSSVPVGSATCTATRINRSLREGETANVTLPPRDAYFLMIYLENGLHADIDANGGSTEPRHYGVGAVCLVDLRAGVAIRLHCSLHSLAVVIPKALLSEVEAIRSAGAGRLSVPPRLVCRRGEADPVIASIASVLLSLFERADTSSTTMFRHLATAICAHLLHNFSAPPDTASNGADAGTSLTGLSDDDRLTSDHG</sequence>
<dbReference type="Proteomes" id="UP001269144">
    <property type="component" value="Unassembled WGS sequence"/>
</dbReference>
<feature type="region of interest" description="Disordered" evidence="1">
    <location>
        <begin position="197"/>
        <end position="217"/>
    </location>
</feature>
<protein>
    <recommendedName>
        <fullName evidence="4">AraC family transcriptional regulator</fullName>
    </recommendedName>
</protein>
<reference evidence="3" key="1">
    <citation type="submission" date="2023-07" db="EMBL/GenBank/DDBJ databases">
        <title>Paracoccus sp. MBLB3053 whole genome sequence.</title>
        <authorList>
            <person name="Hwang C.Y."/>
            <person name="Cho E.-S."/>
            <person name="Seo M.-J."/>
        </authorList>
    </citation>
    <scope>NUCLEOTIDE SEQUENCE [LARGE SCALE GENOMIC DNA]</scope>
    <source>
        <strain evidence="3">MBLB3053</strain>
    </source>
</reference>
<keyword evidence="3" id="KW-1185">Reference proteome</keyword>
<dbReference type="RefSeq" id="WP_311163036.1">
    <property type="nucleotide sequence ID" value="NZ_JAVQLW010000006.1"/>
</dbReference>
<feature type="compositionally biased region" description="Basic and acidic residues" evidence="1">
    <location>
        <begin position="208"/>
        <end position="217"/>
    </location>
</feature>
<evidence type="ECO:0000313" key="3">
    <source>
        <dbReference type="Proteomes" id="UP001269144"/>
    </source>
</evidence>
<evidence type="ECO:0008006" key="4">
    <source>
        <dbReference type="Google" id="ProtNLM"/>
    </source>
</evidence>
<accession>A0ABU2HYS7</accession>